<evidence type="ECO:0000313" key="1">
    <source>
        <dbReference type="EMBL" id="GAJ08755.1"/>
    </source>
</evidence>
<comment type="caution">
    <text evidence="1">The sequence shown here is derived from an EMBL/GenBank/DDBJ whole genome shotgun (WGS) entry which is preliminary data.</text>
</comment>
<feature type="non-terminal residue" evidence="1">
    <location>
        <position position="1"/>
    </location>
</feature>
<sequence length="181" mass="20716">RIFGIKYVVSPGSVYEYHGNDGEGLLIDFYRAYSDSVSTVYVGTGEMKIFLFTLSGSFINYLEYDNADSTRIATQSCMYIRVNNPVTRFFTRIIFAISDIEKGLMEKITTLDDTIFSIVNAFMEDPYIYRMLKEPESPAHEDASELAVRIRDTVVRENSTREARELGQLIEKAWIEVGLLK</sequence>
<dbReference type="AlphaFoldDB" id="X1VKU7"/>
<accession>X1VKU7</accession>
<name>X1VKU7_9ZZZZ</name>
<organism evidence="1">
    <name type="scientific">marine sediment metagenome</name>
    <dbReference type="NCBI Taxonomy" id="412755"/>
    <lineage>
        <taxon>unclassified sequences</taxon>
        <taxon>metagenomes</taxon>
        <taxon>ecological metagenomes</taxon>
    </lineage>
</organism>
<dbReference type="EMBL" id="BARW01032025">
    <property type="protein sequence ID" value="GAJ08755.1"/>
    <property type="molecule type" value="Genomic_DNA"/>
</dbReference>
<reference evidence="1" key="1">
    <citation type="journal article" date="2014" name="Front. Microbiol.">
        <title>High frequency of phylogenetically diverse reductive dehalogenase-homologous genes in deep subseafloor sedimentary metagenomes.</title>
        <authorList>
            <person name="Kawai M."/>
            <person name="Futagami T."/>
            <person name="Toyoda A."/>
            <person name="Takaki Y."/>
            <person name="Nishi S."/>
            <person name="Hori S."/>
            <person name="Arai W."/>
            <person name="Tsubouchi T."/>
            <person name="Morono Y."/>
            <person name="Uchiyama I."/>
            <person name="Ito T."/>
            <person name="Fujiyama A."/>
            <person name="Inagaki F."/>
            <person name="Takami H."/>
        </authorList>
    </citation>
    <scope>NUCLEOTIDE SEQUENCE</scope>
    <source>
        <strain evidence="1">Expedition CK06-06</strain>
    </source>
</reference>
<protein>
    <submittedName>
        <fullName evidence="1">Uncharacterized protein</fullName>
    </submittedName>
</protein>
<proteinExistence type="predicted"/>
<gene>
    <name evidence="1" type="ORF">S12H4_50786</name>
</gene>